<dbReference type="EMBL" id="JAIWYP010000010">
    <property type="protein sequence ID" value="KAH3750701.1"/>
    <property type="molecule type" value="Genomic_DNA"/>
</dbReference>
<keyword evidence="1" id="KW-0812">Transmembrane</keyword>
<proteinExistence type="predicted"/>
<dbReference type="AlphaFoldDB" id="A0A9D4I5C7"/>
<comment type="caution">
    <text evidence="2">The sequence shown here is derived from an EMBL/GenBank/DDBJ whole genome shotgun (WGS) entry which is preliminary data.</text>
</comment>
<reference evidence="2" key="1">
    <citation type="journal article" date="2019" name="bioRxiv">
        <title>The Genome of the Zebra Mussel, Dreissena polymorpha: A Resource for Invasive Species Research.</title>
        <authorList>
            <person name="McCartney M.A."/>
            <person name="Auch B."/>
            <person name="Kono T."/>
            <person name="Mallez S."/>
            <person name="Zhang Y."/>
            <person name="Obille A."/>
            <person name="Becker A."/>
            <person name="Abrahante J.E."/>
            <person name="Garbe J."/>
            <person name="Badalamenti J.P."/>
            <person name="Herman A."/>
            <person name="Mangelson H."/>
            <person name="Liachko I."/>
            <person name="Sullivan S."/>
            <person name="Sone E.D."/>
            <person name="Koren S."/>
            <person name="Silverstein K.A.T."/>
            <person name="Beckman K.B."/>
            <person name="Gohl D.M."/>
        </authorList>
    </citation>
    <scope>NUCLEOTIDE SEQUENCE</scope>
    <source>
        <strain evidence="2">Duluth1</strain>
        <tissue evidence="2">Whole animal</tissue>
    </source>
</reference>
<reference evidence="2" key="2">
    <citation type="submission" date="2020-11" db="EMBL/GenBank/DDBJ databases">
        <authorList>
            <person name="McCartney M.A."/>
            <person name="Auch B."/>
            <person name="Kono T."/>
            <person name="Mallez S."/>
            <person name="Becker A."/>
            <person name="Gohl D.M."/>
            <person name="Silverstein K.A.T."/>
            <person name="Koren S."/>
            <person name="Bechman K.B."/>
            <person name="Herman A."/>
            <person name="Abrahante J.E."/>
            <person name="Garbe J."/>
        </authorList>
    </citation>
    <scope>NUCLEOTIDE SEQUENCE</scope>
    <source>
        <strain evidence="2">Duluth1</strain>
        <tissue evidence="2">Whole animal</tissue>
    </source>
</reference>
<gene>
    <name evidence="2" type="ORF">DPMN_185232</name>
</gene>
<name>A0A9D4I5C7_DREPO</name>
<sequence>MSSEVRPNGCKTTNDIGMEGFERTECYCSTDECNGNSSVYDTSTDVYDTSTVTYKPFSSIWDIIDNRGSSVYDTSTDRYNRGSSVYVTIATVFVPLLVFSKSVF</sequence>
<keyword evidence="1" id="KW-0472">Membrane</keyword>
<dbReference type="Proteomes" id="UP000828390">
    <property type="component" value="Unassembled WGS sequence"/>
</dbReference>
<evidence type="ECO:0000256" key="1">
    <source>
        <dbReference type="SAM" id="Phobius"/>
    </source>
</evidence>
<feature type="transmembrane region" description="Helical" evidence="1">
    <location>
        <begin position="85"/>
        <end position="103"/>
    </location>
</feature>
<organism evidence="2 3">
    <name type="scientific">Dreissena polymorpha</name>
    <name type="common">Zebra mussel</name>
    <name type="synonym">Mytilus polymorpha</name>
    <dbReference type="NCBI Taxonomy" id="45954"/>
    <lineage>
        <taxon>Eukaryota</taxon>
        <taxon>Metazoa</taxon>
        <taxon>Spiralia</taxon>
        <taxon>Lophotrochozoa</taxon>
        <taxon>Mollusca</taxon>
        <taxon>Bivalvia</taxon>
        <taxon>Autobranchia</taxon>
        <taxon>Heteroconchia</taxon>
        <taxon>Euheterodonta</taxon>
        <taxon>Imparidentia</taxon>
        <taxon>Neoheterodontei</taxon>
        <taxon>Myida</taxon>
        <taxon>Dreissenoidea</taxon>
        <taxon>Dreissenidae</taxon>
        <taxon>Dreissena</taxon>
    </lineage>
</organism>
<evidence type="ECO:0000313" key="3">
    <source>
        <dbReference type="Proteomes" id="UP000828390"/>
    </source>
</evidence>
<protein>
    <submittedName>
        <fullName evidence="2">Uncharacterized protein</fullName>
    </submittedName>
</protein>
<keyword evidence="3" id="KW-1185">Reference proteome</keyword>
<keyword evidence="1" id="KW-1133">Transmembrane helix</keyword>
<evidence type="ECO:0000313" key="2">
    <source>
        <dbReference type="EMBL" id="KAH3750701.1"/>
    </source>
</evidence>
<accession>A0A9D4I5C7</accession>